<dbReference type="STRING" id="235985.SAMN05414137_14811"/>
<accession>A0A1H8ANW2</accession>
<dbReference type="GO" id="GO:0016874">
    <property type="term" value="F:ligase activity"/>
    <property type="evidence" value="ECO:0007669"/>
    <property type="project" value="UniProtKB-KW"/>
</dbReference>
<name>A0A1H8ANW2_STRJI</name>
<feature type="region of interest" description="Disordered" evidence="1">
    <location>
        <begin position="1"/>
        <end position="23"/>
    </location>
</feature>
<dbReference type="Proteomes" id="UP000183015">
    <property type="component" value="Unassembled WGS sequence"/>
</dbReference>
<feature type="compositionally biased region" description="Low complexity" evidence="1">
    <location>
        <begin position="83"/>
        <end position="96"/>
    </location>
</feature>
<sequence length="493" mass="53519">MGSGSRINHQHHLVAPTAGRTLTVPEGTEGITLDEAHQDLLGRVIRLGGAVQSGQATPEEQQRFADLRDEMRTAYGTEPGDEAPGTATGVASGGTAQPAAGAALPQEWGAPEDRAVQRAAAQQVLDETLAEHQAAAALQVQARDRWPADQDVSYEENFDAFRQAYQAARDRAARGEEAVPFLTENATGGLGSREGGRGFGLEIEFDVPDADYNDRREAIGRIARDLHEAGLSQDAYQHGYHSQAQAGYTDAANAWRLEQDCTVAGELVSPILYDEPDSWRNLATACQIIREHGGRATVGTGGHVHVGMHDFDHEVGNHNRLLQTYQTYEDVLYRLAQNPGSPNNRHRGTNWCRPNRVPAAGYSQVRDAAGANYHGMAVNLSAARGSRSDHGEFRLWDGSLNPGVIQAQTNLSLGMVAAAVRQNPAGPAHSSLMPLGSHRAQLREAGLNGRRLSGDAWRSSTLNFRRLVDEVFHRALDKEQATSLFAATRWQQR</sequence>
<keyword evidence="3" id="KW-1185">Reference proteome</keyword>
<feature type="region of interest" description="Disordered" evidence="1">
    <location>
        <begin position="75"/>
        <end position="101"/>
    </location>
</feature>
<organism evidence="2 3">
    <name type="scientific">Streptacidiphilus jiangxiensis</name>
    <dbReference type="NCBI Taxonomy" id="235985"/>
    <lineage>
        <taxon>Bacteria</taxon>
        <taxon>Bacillati</taxon>
        <taxon>Actinomycetota</taxon>
        <taxon>Actinomycetes</taxon>
        <taxon>Kitasatosporales</taxon>
        <taxon>Streptomycetaceae</taxon>
        <taxon>Streptacidiphilus</taxon>
    </lineage>
</organism>
<dbReference type="OrthoDB" id="3489533at2"/>
<dbReference type="AlphaFoldDB" id="A0A1H8ANW2"/>
<gene>
    <name evidence="2" type="ORF">SAMN05414137_14811</name>
</gene>
<dbReference type="EMBL" id="FOAZ01000048">
    <property type="protein sequence ID" value="SEM72430.1"/>
    <property type="molecule type" value="Genomic_DNA"/>
</dbReference>
<keyword evidence="2" id="KW-0436">Ligase</keyword>
<reference evidence="3" key="1">
    <citation type="submission" date="2016-10" db="EMBL/GenBank/DDBJ databases">
        <authorList>
            <person name="Varghese N."/>
        </authorList>
    </citation>
    <scope>NUCLEOTIDE SEQUENCE [LARGE SCALE GENOMIC DNA]</scope>
    <source>
        <strain evidence="3">DSM 45096 / BCRC 16803 / CGMCC 4.1857 / CIP 109030 / JCM 12277 / KCTC 19219 / NBRC 100920 / 33214</strain>
    </source>
</reference>
<dbReference type="InterPro" id="IPR022025">
    <property type="entry name" value="Amidoligase_2"/>
</dbReference>
<evidence type="ECO:0000313" key="3">
    <source>
        <dbReference type="Proteomes" id="UP000183015"/>
    </source>
</evidence>
<dbReference type="RefSeq" id="WP_042449405.1">
    <property type="nucleotide sequence ID" value="NZ_BBPN01000016.1"/>
</dbReference>
<evidence type="ECO:0000313" key="2">
    <source>
        <dbReference type="EMBL" id="SEM72430.1"/>
    </source>
</evidence>
<dbReference type="Pfam" id="PF12224">
    <property type="entry name" value="Amidoligase_2"/>
    <property type="match status" value="1"/>
</dbReference>
<proteinExistence type="predicted"/>
<evidence type="ECO:0000256" key="1">
    <source>
        <dbReference type="SAM" id="MobiDB-lite"/>
    </source>
</evidence>
<protein>
    <submittedName>
        <fullName evidence="2">Putative amidoligase enzyme</fullName>
    </submittedName>
</protein>